<feature type="transmembrane region" description="Helical" evidence="7">
    <location>
        <begin position="82"/>
        <end position="100"/>
    </location>
</feature>
<dbReference type="GO" id="GO:0016020">
    <property type="term" value="C:membrane"/>
    <property type="evidence" value="ECO:0007669"/>
    <property type="project" value="UniProtKB-SubCell"/>
</dbReference>
<evidence type="ECO:0000256" key="3">
    <source>
        <dbReference type="ARBA" id="ARBA00022692"/>
    </source>
</evidence>
<accession>A0A2S7U3M6</accession>
<dbReference type="EMBL" id="MQWA01000001">
    <property type="protein sequence ID" value="PQJ29626.1"/>
    <property type="molecule type" value="Genomic_DNA"/>
</dbReference>
<evidence type="ECO:0000313" key="10">
    <source>
        <dbReference type="Proteomes" id="UP000239907"/>
    </source>
</evidence>
<feature type="transmembrane region" description="Helical" evidence="7">
    <location>
        <begin position="144"/>
        <end position="163"/>
    </location>
</feature>
<keyword evidence="10" id="KW-1185">Reference proteome</keyword>
<keyword evidence="5 7" id="KW-1133">Transmembrane helix</keyword>
<feature type="transmembrane region" description="Helical" evidence="7">
    <location>
        <begin position="112"/>
        <end position="132"/>
    </location>
</feature>
<dbReference type="PANTHER" id="PTHR43731:SF14">
    <property type="entry name" value="PRESENILIN-ASSOCIATED RHOMBOID-LIKE PROTEIN, MITOCHONDRIAL"/>
    <property type="match status" value="1"/>
</dbReference>
<dbReference type="Pfam" id="PF01694">
    <property type="entry name" value="Rhomboid"/>
    <property type="match status" value="1"/>
</dbReference>
<evidence type="ECO:0000256" key="6">
    <source>
        <dbReference type="ARBA" id="ARBA00023136"/>
    </source>
</evidence>
<protein>
    <recommendedName>
        <fullName evidence="8">Peptidase S54 rhomboid domain-containing protein</fullName>
    </recommendedName>
</protein>
<evidence type="ECO:0000313" key="9">
    <source>
        <dbReference type="EMBL" id="PQJ29626.1"/>
    </source>
</evidence>
<evidence type="ECO:0000259" key="8">
    <source>
        <dbReference type="Pfam" id="PF01694"/>
    </source>
</evidence>
<evidence type="ECO:0000256" key="1">
    <source>
        <dbReference type="ARBA" id="ARBA00004141"/>
    </source>
</evidence>
<evidence type="ECO:0000256" key="2">
    <source>
        <dbReference type="ARBA" id="ARBA00009045"/>
    </source>
</evidence>
<comment type="caution">
    <text evidence="9">The sequence shown here is derived from an EMBL/GenBank/DDBJ whole genome shotgun (WGS) entry which is preliminary data.</text>
</comment>
<name>A0A2S7U3M6_9BACT</name>
<dbReference type="InterPro" id="IPR050925">
    <property type="entry name" value="Rhomboid_protease_S54"/>
</dbReference>
<keyword evidence="3 7" id="KW-0812">Transmembrane</keyword>
<keyword evidence="6 7" id="KW-0472">Membrane</keyword>
<evidence type="ECO:0000256" key="5">
    <source>
        <dbReference type="ARBA" id="ARBA00022989"/>
    </source>
</evidence>
<comment type="subcellular location">
    <subcellularLocation>
        <location evidence="1">Membrane</location>
        <topology evidence="1">Multi-pass membrane protein</topology>
    </subcellularLocation>
</comment>
<dbReference type="RefSeq" id="WP_105044133.1">
    <property type="nucleotide sequence ID" value="NZ_MQWA01000001.1"/>
</dbReference>
<evidence type="ECO:0000256" key="7">
    <source>
        <dbReference type="SAM" id="Phobius"/>
    </source>
</evidence>
<dbReference type="Proteomes" id="UP000239907">
    <property type="component" value="Unassembled WGS sequence"/>
</dbReference>
<dbReference type="InterPro" id="IPR022764">
    <property type="entry name" value="Peptidase_S54_rhomboid_dom"/>
</dbReference>
<keyword evidence="4" id="KW-0378">Hydrolase</keyword>
<feature type="transmembrane region" description="Helical" evidence="7">
    <location>
        <begin position="47"/>
        <end position="70"/>
    </location>
</feature>
<dbReference type="Gene3D" id="1.20.1540.10">
    <property type="entry name" value="Rhomboid-like"/>
    <property type="match status" value="1"/>
</dbReference>
<evidence type="ECO:0000256" key="4">
    <source>
        <dbReference type="ARBA" id="ARBA00022801"/>
    </source>
</evidence>
<dbReference type="GO" id="GO:0004252">
    <property type="term" value="F:serine-type endopeptidase activity"/>
    <property type="evidence" value="ECO:0007669"/>
    <property type="project" value="InterPro"/>
</dbReference>
<dbReference type="PANTHER" id="PTHR43731">
    <property type="entry name" value="RHOMBOID PROTEASE"/>
    <property type="match status" value="1"/>
</dbReference>
<proteinExistence type="inferred from homology"/>
<sequence>MKSLSYLLVLIYVLVAATGGVIANSWWYDQFGLSPEGVEAGKIWQFLSYALLHGNAYHLIVNAVLLWVLGGKLQSIVGAKKAMLVLAIGVLTGGVFQLALSCRVESDPSSLLVGVSGGIMGMLLCLTTIEPYRVMRPLRIRAKHLGLGFLLSEAILTLTDPALGIPVLSGLGIHAASMMGESIFHVAHACHLGGGIAGMYLGRTYREKYENC</sequence>
<dbReference type="AlphaFoldDB" id="A0A2S7U3M6"/>
<feature type="domain" description="Peptidase S54 rhomboid" evidence="8">
    <location>
        <begin position="41"/>
        <end position="206"/>
    </location>
</feature>
<reference evidence="9 10" key="1">
    <citation type="submission" date="2016-12" db="EMBL/GenBank/DDBJ databases">
        <title>Study of bacterial adaptation to deep sea.</title>
        <authorList>
            <person name="Song J."/>
            <person name="Yoshizawa S."/>
            <person name="Kogure K."/>
        </authorList>
    </citation>
    <scope>NUCLEOTIDE SEQUENCE [LARGE SCALE GENOMIC DNA]</scope>
    <source>
        <strain evidence="9 10">SAORIC-165</strain>
    </source>
</reference>
<feature type="transmembrane region" description="Helical" evidence="7">
    <location>
        <begin position="183"/>
        <end position="201"/>
    </location>
</feature>
<dbReference type="InterPro" id="IPR035952">
    <property type="entry name" value="Rhomboid-like_sf"/>
</dbReference>
<gene>
    <name evidence="9" type="ORF">BSZ32_14765</name>
</gene>
<comment type="similarity">
    <text evidence="2">Belongs to the peptidase S54 family.</text>
</comment>
<dbReference type="SUPFAM" id="SSF144091">
    <property type="entry name" value="Rhomboid-like"/>
    <property type="match status" value="1"/>
</dbReference>
<dbReference type="OrthoDB" id="9814037at2"/>
<organism evidence="9 10">
    <name type="scientific">Rubritalea profundi</name>
    <dbReference type="NCBI Taxonomy" id="1658618"/>
    <lineage>
        <taxon>Bacteria</taxon>
        <taxon>Pseudomonadati</taxon>
        <taxon>Verrucomicrobiota</taxon>
        <taxon>Verrucomicrobiia</taxon>
        <taxon>Verrucomicrobiales</taxon>
        <taxon>Rubritaleaceae</taxon>
        <taxon>Rubritalea</taxon>
    </lineage>
</organism>